<evidence type="ECO:0000313" key="1">
    <source>
        <dbReference type="EMBL" id="GGD98388.1"/>
    </source>
</evidence>
<keyword evidence="2" id="KW-1185">Reference proteome</keyword>
<accession>A0ABQ1S8P9</accession>
<comment type="caution">
    <text evidence="1">The sequence shown here is derived from an EMBL/GenBank/DDBJ whole genome shotgun (WGS) entry which is preliminary data.</text>
</comment>
<evidence type="ECO:0000313" key="2">
    <source>
        <dbReference type="Proteomes" id="UP000597138"/>
    </source>
</evidence>
<dbReference type="Proteomes" id="UP000597138">
    <property type="component" value="Unassembled WGS sequence"/>
</dbReference>
<proteinExistence type="predicted"/>
<organism evidence="1 2">
    <name type="scientific">Caballeronia grimmiae</name>
    <dbReference type="NCBI Taxonomy" id="1071679"/>
    <lineage>
        <taxon>Bacteria</taxon>
        <taxon>Pseudomonadati</taxon>
        <taxon>Pseudomonadota</taxon>
        <taxon>Betaproteobacteria</taxon>
        <taxon>Burkholderiales</taxon>
        <taxon>Burkholderiaceae</taxon>
        <taxon>Caballeronia</taxon>
    </lineage>
</organism>
<name>A0ABQ1S8P9_9BURK</name>
<sequence length="78" mass="9111">MDADRRLRQIKSLGRPTHVVLLKQYIERAQKVQVETTQIIHGNTRYLRNSFSIYLITFYAACFTINEMNGESPYDCLA</sequence>
<protein>
    <submittedName>
        <fullName evidence="1">Uncharacterized protein</fullName>
    </submittedName>
</protein>
<reference evidence="2" key="1">
    <citation type="journal article" date="2019" name="Int. J. Syst. Evol. Microbiol.">
        <title>The Global Catalogue of Microorganisms (GCM) 10K type strain sequencing project: providing services to taxonomists for standard genome sequencing and annotation.</title>
        <authorList>
            <consortium name="The Broad Institute Genomics Platform"/>
            <consortium name="The Broad Institute Genome Sequencing Center for Infectious Disease"/>
            <person name="Wu L."/>
            <person name="Ma J."/>
        </authorList>
    </citation>
    <scope>NUCLEOTIDE SEQUENCE [LARGE SCALE GENOMIC DNA]</scope>
    <source>
        <strain evidence="2">CGMCC 1.11013</strain>
    </source>
</reference>
<dbReference type="EMBL" id="BMEG01000026">
    <property type="protein sequence ID" value="GGD98388.1"/>
    <property type="molecule type" value="Genomic_DNA"/>
</dbReference>
<gene>
    <name evidence="1" type="ORF">GCM10010985_61440</name>
</gene>